<dbReference type="AlphaFoldDB" id="A0A0M2QIF5"/>
<proteinExistence type="predicted"/>
<dbReference type="Pfam" id="PF11154">
    <property type="entry name" value="DUF2934"/>
    <property type="match status" value="1"/>
</dbReference>
<dbReference type="OMA" id="YALWRAD"/>
<evidence type="ECO:0000313" key="2">
    <source>
        <dbReference type="Proteomes" id="UP000220629"/>
    </source>
</evidence>
<comment type="caution">
    <text evidence="1">The sequence shown here is derived from an EMBL/GenBank/DDBJ whole genome shotgun (WGS) entry which is preliminary data.</text>
</comment>
<dbReference type="InterPro" id="IPR021327">
    <property type="entry name" value="DUF2934"/>
</dbReference>
<dbReference type="EMBL" id="PDDY01000001">
    <property type="protein sequence ID" value="PEH43007.1"/>
    <property type="molecule type" value="Genomic_DNA"/>
</dbReference>
<name>A0A0M2QIF5_BURGA</name>
<reference evidence="2" key="1">
    <citation type="submission" date="2017-09" db="EMBL/GenBank/DDBJ databases">
        <title>FDA dAtabase for Regulatory Grade micrObial Sequences (FDA-ARGOS): Supporting development and validation of Infectious Disease Dx tests.</title>
        <authorList>
            <person name="Minogue T."/>
            <person name="Wolcott M."/>
            <person name="Wasieloski L."/>
            <person name="Aguilar W."/>
            <person name="Moore D."/>
            <person name="Tallon L."/>
            <person name="Sadzewicz L."/>
            <person name="Ott S."/>
            <person name="Zhao X."/>
            <person name="Nagaraj S."/>
            <person name="Vavikolanu K."/>
            <person name="Aluvathingal J."/>
            <person name="Nadendla S."/>
            <person name="Sichtig H."/>
        </authorList>
    </citation>
    <scope>NUCLEOTIDE SEQUENCE [LARGE SCALE GENOMIC DNA]</scope>
    <source>
        <strain evidence="2">FDAARGOS_390</strain>
    </source>
</reference>
<sequence>MSDEREDRVRERAYALWRADGSPEGQADAYWYRAQAELGAQPAAPDAAGVPLEADDLLPPGQGGQVPPGSLRPQGK</sequence>
<protein>
    <submittedName>
        <fullName evidence="1">DUF2934 domain-containing protein</fullName>
    </submittedName>
</protein>
<dbReference type="Proteomes" id="UP000220629">
    <property type="component" value="Unassembled WGS sequence"/>
</dbReference>
<gene>
    <name evidence="1" type="ORF">CRM94_13080</name>
</gene>
<evidence type="ECO:0000313" key="1">
    <source>
        <dbReference type="EMBL" id="PEH43007.1"/>
    </source>
</evidence>
<dbReference type="RefSeq" id="WP_013690787.1">
    <property type="nucleotide sequence ID" value="NZ_CADEPO010000003.1"/>
</dbReference>
<organism evidence="1 2">
    <name type="scientific">Burkholderia gladioli</name>
    <name type="common">Pseudomonas marginata</name>
    <name type="synonym">Phytomonas marginata</name>
    <dbReference type="NCBI Taxonomy" id="28095"/>
    <lineage>
        <taxon>Bacteria</taxon>
        <taxon>Pseudomonadati</taxon>
        <taxon>Pseudomonadota</taxon>
        <taxon>Betaproteobacteria</taxon>
        <taxon>Burkholderiales</taxon>
        <taxon>Burkholderiaceae</taxon>
        <taxon>Burkholderia</taxon>
    </lineage>
</organism>
<accession>A0A0M2QIF5</accession>